<dbReference type="GO" id="GO:0005840">
    <property type="term" value="C:ribosome"/>
    <property type="evidence" value="ECO:0007669"/>
    <property type="project" value="UniProtKB-KW"/>
</dbReference>
<evidence type="ECO:0000256" key="2">
    <source>
        <dbReference type="ARBA" id="ARBA00010740"/>
    </source>
</evidence>
<dbReference type="PANTHER" id="PTHR38099:SF1">
    <property type="entry name" value="LARGE RIBOSOMAL RNA SUBUNIT ACCUMULATION PROTEIN YCED"/>
    <property type="match status" value="1"/>
</dbReference>
<dbReference type="InterPro" id="IPR003772">
    <property type="entry name" value="YceD"/>
</dbReference>
<evidence type="ECO:0000313" key="6">
    <source>
        <dbReference type="EMBL" id="VAW50932.1"/>
    </source>
</evidence>
<dbReference type="InterPro" id="IPR039255">
    <property type="entry name" value="YceD_bac"/>
</dbReference>
<dbReference type="GO" id="GO:0005829">
    <property type="term" value="C:cytosol"/>
    <property type="evidence" value="ECO:0007669"/>
    <property type="project" value="TreeGrafter"/>
</dbReference>
<proteinExistence type="inferred from homology"/>
<keyword evidence="4" id="KW-0690">Ribosome biogenesis</keyword>
<evidence type="ECO:0000256" key="4">
    <source>
        <dbReference type="ARBA" id="ARBA00022517"/>
    </source>
</evidence>
<comment type="similarity">
    <text evidence="2">Belongs to the DUF177 domain family.</text>
</comment>
<dbReference type="EMBL" id="UOFE01000009">
    <property type="protein sequence ID" value="VAW50932.1"/>
    <property type="molecule type" value="Genomic_DNA"/>
</dbReference>
<evidence type="ECO:0000256" key="3">
    <source>
        <dbReference type="ARBA" id="ARBA00015716"/>
    </source>
</evidence>
<dbReference type="AlphaFoldDB" id="A0A3B0WHZ4"/>
<reference evidence="6" key="1">
    <citation type="submission" date="2018-06" db="EMBL/GenBank/DDBJ databases">
        <authorList>
            <person name="Zhirakovskaya E."/>
        </authorList>
    </citation>
    <scope>NUCLEOTIDE SEQUENCE</scope>
</reference>
<evidence type="ECO:0000256" key="1">
    <source>
        <dbReference type="ARBA" id="ARBA00002868"/>
    </source>
</evidence>
<gene>
    <name evidence="6" type="ORF">MNBD_GAMMA05-1431</name>
</gene>
<evidence type="ECO:0000256" key="5">
    <source>
        <dbReference type="ARBA" id="ARBA00031841"/>
    </source>
</evidence>
<comment type="function">
    <text evidence="1">Plays a role in synthesis, processing and/or stability of 23S rRNA.</text>
</comment>
<name>A0A3B0WHZ4_9ZZZZ</name>
<dbReference type="PANTHER" id="PTHR38099">
    <property type="entry name" value="LARGE RIBOSOMAL RNA SUBUNIT ACCUMULATION PROTEIN YCED"/>
    <property type="match status" value="1"/>
</dbReference>
<organism evidence="6">
    <name type="scientific">hydrothermal vent metagenome</name>
    <dbReference type="NCBI Taxonomy" id="652676"/>
    <lineage>
        <taxon>unclassified sequences</taxon>
        <taxon>metagenomes</taxon>
        <taxon>ecological metagenomes</taxon>
    </lineage>
</organism>
<keyword evidence="6" id="KW-0689">Ribosomal protein</keyword>
<protein>
    <recommendedName>
        <fullName evidence="3">Large ribosomal RNA subunit accumulation protein YceD</fullName>
    </recommendedName>
    <alternativeName>
        <fullName evidence="5">23S rRNA accumulation protein YceD</fullName>
    </alternativeName>
</protein>
<dbReference type="Pfam" id="PF02620">
    <property type="entry name" value="YceD"/>
    <property type="match status" value="1"/>
</dbReference>
<sequence>MQTQLSDMLSESLNFVRQVERKRTIEGVYPISKFTRLGETLASKVGDVSVKLEFGDCVGYACLRGSISAKLVTECQRCLDPVETTVTGSFKFALVHDEEEFDQLPDELEPYLIEGEEQSLIDLIEDELLLSLPMVTVHEGACSNFMAIKNKAVKAAMQIERDADKKASNPFAALKAIQKPSKKGDKIN</sequence>
<keyword evidence="6" id="KW-0687">Ribonucleoprotein</keyword>
<accession>A0A3B0WHZ4</accession>
<dbReference type="GO" id="GO:0042254">
    <property type="term" value="P:ribosome biogenesis"/>
    <property type="evidence" value="ECO:0007669"/>
    <property type="project" value="UniProtKB-KW"/>
</dbReference>